<dbReference type="SUPFAM" id="SSF58104">
    <property type="entry name" value="Methyl-accepting chemotaxis protein (MCP) signaling domain"/>
    <property type="match status" value="1"/>
</dbReference>
<evidence type="ECO:0000313" key="9">
    <source>
        <dbReference type="EMBL" id="MFH7565390.1"/>
    </source>
</evidence>
<dbReference type="PANTHER" id="PTHR32089:SF112">
    <property type="entry name" value="LYSOZYME-LIKE PROTEIN-RELATED"/>
    <property type="match status" value="1"/>
</dbReference>
<keyword evidence="6" id="KW-0472">Membrane</keyword>
<dbReference type="EMBL" id="JBGFTR010000011">
    <property type="protein sequence ID" value="MFH7565390.1"/>
    <property type="molecule type" value="Genomic_DNA"/>
</dbReference>
<feature type="transmembrane region" description="Helical" evidence="6">
    <location>
        <begin position="135"/>
        <end position="158"/>
    </location>
</feature>
<reference evidence="9 10" key="1">
    <citation type="submission" date="2024-08" db="EMBL/GenBank/DDBJ databases">
        <title>Oceanimonas smirnovii Genome sequencing and assembly.</title>
        <authorList>
            <person name="Tang B."/>
        </authorList>
    </citation>
    <scope>NUCLEOTIDE SEQUENCE [LARGE SCALE GENOMIC DNA]</scope>
    <source>
        <strain evidence="9 10">OS2020-119</strain>
    </source>
</reference>
<sequence length="497" mass="53750">MSGELTSTIRNYVSTTSGEELSRYHRILDMMEGRRPRPDGHIESNEQMLKGMQLTSQELALLEQGRQATVIMAGLEAEAIELMQTGQSRAAWSRVFNEDYDQNRAVLQDSVDRFISMLLVRLEQDIVTARQKKQVMVMTMVAMTGLLVLLSLLLGWVLRRAVLRPLGAEPAEMERIAGAVAAGDLGLRFQSDAEGVYGRLQHMTEQLRKLIGQINMSSSGLASAAEETSAVSLQTSTNLERQQQDTEQVATAINQMSATVQEVSQHTAQAAESAKSAFDAAEQGRQVVLQTVEHIQYLAEDVGSTGLVVQSLADSSTQISTVVEVIQEIADRTNLLALNAAIEAARAGEQDRGFAVVAAEVRNLAEQTQQSSQEIVSTIARLQADADKARAAMNSGRQRAEATVLRAREAERSLEVISAAVQLIHDMNIQIASAVEEQASVTDNISRNVTSIHGMGEENAAGAEQTASASRELASLAEQLQLAVSGFRLEQGPGGHG</sequence>
<dbReference type="InterPro" id="IPR000727">
    <property type="entry name" value="T_SNARE_dom"/>
</dbReference>
<feature type="domain" description="T-SNARE coiled-coil homology" evidence="8">
    <location>
        <begin position="404"/>
        <end position="453"/>
    </location>
</feature>
<dbReference type="PROSITE" id="PS50192">
    <property type="entry name" value="T_SNARE"/>
    <property type="match status" value="1"/>
</dbReference>
<keyword evidence="2" id="KW-1003">Cell membrane</keyword>
<comment type="similarity">
    <text evidence="4">Belongs to the methyl-accepting chemotaxis (MCP) protein family.</text>
</comment>
<accession>A0ABW7P1P0</accession>
<dbReference type="Proteomes" id="UP001610706">
    <property type="component" value="Unassembled WGS sequence"/>
</dbReference>
<proteinExistence type="inferred from homology"/>
<evidence type="ECO:0000256" key="1">
    <source>
        <dbReference type="ARBA" id="ARBA00004429"/>
    </source>
</evidence>
<dbReference type="InterPro" id="IPR004089">
    <property type="entry name" value="MCPsignal_dom"/>
</dbReference>
<dbReference type="PROSITE" id="PS50111">
    <property type="entry name" value="CHEMOTAXIS_TRANSDUC_2"/>
    <property type="match status" value="1"/>
</dbReference>
<evidence type="ECO:0000313" key="10">
    <source>
        <dbReference type="Proteomes" id="UP001610706"/>
    </source>
</evidence>
<dbReference type="Gene3D" id="1.10.287.950">
    <property type="entry name" value="Methyl-accepting chemotaxis protein"/>
    <property type="match status" value="1"/>
</dbReference>
<evidence type="ECO:0000259" key="8">
    <source>
        <dbReference type="PROSITE" id="PS50192"/>
    </source>
</evidence>
<feature type="domain" description="Methyl-accepting transducer" evidence="7">
    <location>
        <begin position="217"/>
        <end position="453"/>
    </location>
</feature>
<dbReference type="Pfam" id="PF00015">
    <property type="entry name" value="MCPsignal"/>
    <property type="match status" value="1"/>
</dbReference>
<protein>
    <submittedName>
        <fullName evidence="9">Methyl-accepting chemotaxis protein</fullName>
    </submittedName>
</protein>
<keyword evidence="10" id="KW-1185">Reference proteome</keyword>
<evidence type="ECO:0000259" key="7">
    <source>
        <dbReference type="PROSITE" id="PS50111"/>
    </source>
</evidence>
<dbReference type="PANTHER" id="PTHR32089">
    <property type="entry name" value="METHYL-ACCEPTING CHEMOTAXIS PROTEIN MCPB"/>
    <property type="match status" value="1"/>
</dbReference>
<comment type="caution">
    <text evidence="9">The sequence shown here is derived from an EMBL/GenBank/DDBJ whole genome shotgun (WGS) entry which is preliminary data.</text>
</comment>
<dbReference type="CDD" id="cd11386">
    <property type="entry name" value="MCP_signal"/>
    <property type="match status" value="1"/>
</dbReference>
<dbReference type="RefSeq" id="WP_395545381.1">
    <property type="nucleotide sequence ID" value="NZ_CP166302.1"/>
</dbReference>
<dbReference type="PRINTS" id="PR00260">
    <property type="entry name" value="CHEMTRNSDUCR"/>
</dbReference>
<keyword evidence="6" id="KW-0812">Transmembrane</keyword>
<evidence type="ECO:0000256" key="6">
    <source>
        <dbReference type="SAM" id="Phobius"/>
    </source>
</evidence>
<gene>
    <name evidence="9" type="ORF">AB9R89_08650</name>
</gene>
<evidence type="ECO:0000256" key="4">
    <source>
        <dbReference type="ARBA" id="ARBA00029447"/>
    </source>
</evidence>
<keyword evidence="6" id="KW-1133">Transmembrane helix</keyword>
<keyword evidence="2" id="KW-0997">Cell inner membrane</keyword>
<comment type="subcellular location">
    <subcellularLocation>
        <location evidence="1">Cell inner membrane</location>
        <topology evidence="1">Multi-pass membrane protein</topology>
    </subcellularLocation>
</comment>
<dbReference type="SMART" id="SM00283">
    <property type="entry name" value="MA"/>
    <property type="match status" value="1"/>
</dbReference>
<evidence type="ECO:0000256" key="3">
    <source>
        <dbReference type="ARBA" id="ARBA00023224"/>
    </source>
</evidence>
<evidence type="ECO:0000256" key="2">
    <source>
        <dbReference type="ARBA" id="ARBA00022519"/>
    </source>
</evidence>
<organism evidence="9 10">
    <name type="scientific">Oceanimonas smirnovii</name>
    <dbReference type="NCBI Taxonomy" id="264574"/>
    <lineage>
        <taxon>Bacteria</taxon>
        <taxon>Pseudomonadati</taxon>
        <taxon>Pseudomonadota</taxon>
        <taxon>Gammaproteobacteria</taxon>
        <taxon>Aeromonadales</taxon>
        <taxon>Aeromonadaceae</taxon>
        <taxon>Oceanimonas</taxon>
    </lineage>
</organism>
<evidence type="ECO:0000256" key="5">
    <source>
        <dbReference type="PROSITE-ProRule" id="PRU00284"/>
    </source>
</evidence>
<keyword evidence="3 5" id="KW-0807">Transducer</keyword>
<dbReference type="InterPro" id="IPR004090">
    <property type="entry name" value="Chemotax_Me-accpt_rcpt"/>
</dbReference>
<name>A0ABW7P1P0_9GAMM</name>